<organism evidence="2 3">
    <name type="scientific">Roseovarius ramblicola</name>
    <dbReference type="NCBI Taxonomy" id="2022336"/>
    <lineage>
        <taxon>Bacteria</taxon>
        <taxon>Pseudomonadati</taxon>
        <taxon>Pseudomonadota</taxon>
        <taxon>Alphaproteobacteria</taxon>
        <taxon>Rhodobacterales</taxon>
        <taxon>Roseobacteraceae</taxon>
        <taxon>Roseovarius</taxon>
    </lineage>
</organism>
<dbReference type="CDD" id="cd01741">
    <property type="entry name" value="GATase1_1"/>
    <property type="match status" value="1"/>
</dbReference>
<gene>
    <name evidence="2" type="ORF">ACFFU4_10870</name>
</gene>
<dbReference type="RefSeq" id="WP_377069793.1">
    <property type="nucleotide sequence ID" value="NZ_JBHMEC010000017.1"/>
</dbReference>
<name>A0ABV5I0N0_9RHOB</name>
<dbReference type="Pfam" id="PF00117">
    <property type="entry name" value="GATase"/>
    <property type="match status" value="1"/>
</dbReference>
<feature type="domain" description="Glutamine amidotransferase" evidence="1">
    <location>
        <begin position="75"/>
        <end position="182"/>
    </location>
</feature>
<dbReference type="InterPro" id="IPR029062">
    <property type="entry name" value="Class_I_gatase-like"/>
</dbReference>
<evidence type="ECO:0000313" key="3">
    <source>
        <dbReference type="Proteomes" id="UP001589670"/>
    </source>
</evidence>
<dbReference type="InterPro" id="IPR044992">
    <property type="entry name" value="ChyE-like"/>
</dbReference>
<dbReference type="PANTHER" id="PTHR42695:SF5">
    <property type="entry name" value="GLUTAMINE AMIDOTRANSFERASE YLR126C-RELATED"/>
    <property type="match status" value="1"/>
</dbReference>
<dbReference type="InterPro" id="IPR017926">
    <property type="entry name" value="GATASE"/>
</dbReference>
<accession>A0ABV5I0N0</accession>
<dbReference type="Proteomes" id="UP001589670">
    <property type="component" value="Unassembled WGS sequence"/>
</dbReference>
<dbReference type="PROSITE" id="PS51273">
    <property type="entry name" value="GATASE_TYPE_1"/>
    <property type="match status" value="1"/>
</dbReference>
<dbReference type="Gene3D" id="3.40.50.880">
    <property type="match status" value="1"/>
</dbReference>
<proteinExistence type="predicted"/>
<dbReference type="PANTHER" id="PTHR42695">
    <property type="entry name" value="GLUTAMINE AMIDOTRANSFERASE YLR126C-RELATED"/>
    <property type="match status" value="1"/>
</dbReference>
<dbReference type="SUPFAM" id="SSF52317">
    <property type="entry name" value="Class I glutamine amidotransferase-like"/>
    <property type="match status" value="1"/>
</dbReference>
<dbReference type="EMBL" id="JBHMEC010000017">
    <property type="protein sequence ID" value="MFB9150248.1"/>
    <property type="molecule type" value="Genomic_DNA"/>
</dbReference>
<evidence type="ECO:0000259" key="1">
    <source>
        <dbReference type="Pfam" id="PF00117"/>
    </source>
</evidence>
<sequence length="228" mass="24840">MKIGILKTGHAPDIVLGELGDYDAMFARLLDGRGFDFAPYNVVDEEFPDGPHAADGWLVTGSKHGVYEDHPWLPPLERLIRDIRAADLPLVGVCFGHQVIAQALGGTVVKHPDGWRVGATTYEIDGRPLTLNAWHQDQVVKAPPGSQVVGSAEGCEIAALRYGPRIFSIQPHPEFNATMMDRLIEHRAIGVVPDPLRDHARARLDTPTDTDAMAQTIADIFTKGDPDG</sequence>
<protein>
    <submittedName>
        <fullName evidence="2">Type 1 glutamine amidotransferase</fullName>
    </submittedName>
</protein>
<keyword evidence="3" id="KW-1185">Reference proteome</keyword>
<comment type="caution">
    <text evidence="2">The sequence shown here is derived from an EMBL/GenBank/DDBJ whole genome shotgun (WGS) entry which is preliminary data.</text>
</comment>
<evidence type="ECO:0000313" key="2">
    <source>
        <dbReference type="EMBL" id="MFB9150248.1"/>
    </source>
</evidence>
<keyword evidence="2" id="KW-0315">Glutamine amidotransferase</keyword>
<reference evidence="2 3" key="1">
    <citation type="submission" date="2024-09" db="EMBL/GenBank/DDBJ databases">
        <authorList>
            <person name="Sun Q."/>
            <person name="Mori K."/>
        </authorList>
    </citation>
    <scope>NUCLEOTIDE SEQUENCE [LARGE SCALE GENOMIC DNA]</scope>
    <source>
        <strain evidence="2 3">CECT 9424</strain>
    </source>
</reference>